<evidence type="ECO:0000313" key="4">
    <source>
        <dbReference type="EMBL" id="APU13136.1"/>
    </source>
</evidence>
<dbReference type="InterPro" id="IPR050300">
    <property type="entry name" value="GDXG_lipolytic_enzyme"/>
</dbReference>
<protein>
    <submittedName>
        <fullName evidence="4">Esterase/lipase</fullName>
    </submittedName>
</protein>
<dbReference type="InterPro" id="IPR029058">
    <property type="entry name" value="AB_hydrolase_fold"/>
</dbReference>
<dbReference type="PANTHER" id="PTHR48081">
    <property type="entry name" value="AB HYDROLASE SUPERFAMILY PROTEIN C4A8.06C"/>
    <property type="match status" value="1"/>
</dbReference>
<dbReference type="Pfam" id="PF07859">
    <property type="entry name" value="Abhydrolase_3"/>
    <property type="match status" value="1"/>
</dbReference>
<evidence type="ECO:0000259" key="3">
    <source>
        <dbReference type="Pfam" id="PF07859"/>
    </source>
</evidence>
<organism evidence="4 5">
    <name type="scientific">Actinoalloteichus fjordicus</name>
    <dbReference type="NCBI Taxonomy" id="1612552"/>
    <lineage>
        <taxon>Bacteria</taxon>
        <taxon>Bacillati</taxon>
        <taxon>Actinomycetota</taxon>
        <taxon>Actinomycetes</taxon>
        <taxon>Pseudonocardiales</taxon>
        <taxon>Pseudonocardiaceae</taxon>
        <taxon>Actinoalloteichus</taxon>
    </lineage>
</organism>
<dbReference type="PANTHER" id="PTHR48081:SF8">
    <property type="entry name" value="ALPHA_BETA HYDROLASE FOLD-3 DOMAIN-CONTAINING PROTEIN-RELATED"/>
    <property type="match status" value="1"/>
</dbReference>
<keyword evidence="1" id="KW-0378">Hydrolase</keyword>
<evidence type="ECO:0000313" key="5">
    <source>
        <dbReference type="Proteomes" id="UP000185511"/>
    </source>
</evidence>
<feature type="region of interest" description="Disordered" evidence="2">
    <location>
        <begin position="1"/>
        <end position="23"/>
    </location>
</feature>
<dbReference type="KEGG" id="acad:UA74_05300"/>
<keyword evidence="5" id="KW-1185">Reference proteome</keyword>
<accession>A0AAC9L964</accession>
<dbReference type="EMBL" id="CP016076">
    <property type="protein sequence ID" value="APU13136.1"/>
    <property type="molecule type" value="Genomic_DNA"/>
</dbReference>
<dbReference type="RefSeq" id="WP_075763938.1">
    <property type="nucleotide sequence ID" value="NZ_CP016076.1"/>
</dbReference>
<proteinExistence type="predicted"/>
<reference evidence="5" key="1">
    <citation type="submission" date="2016-06" db="EMBL/GenBank/DDBJ databases">
        <title>Complete genome sequence of Actinoalloteichus fjordicus DSM 46855 (=ADI127-17), type strain of the new species Actinoalloteichus fjordicus.</title>
        <authorList>
            <person name="Ruckert C."/>
            <person name="Nouioui I."/>
            <person name="Willmese J."/>
            <person name="van Wezel G."/>
            <person name="Klenk H.-P."/>
            <person name="Kalinowski J."/>
            <person name="Zotchev S.B."/>
        </authorList>
    </citation>
    <scope>NUCLEOTIDE SEQUENCE [LARGE SCALE GENOMIC DNA]</scope>
    <source>
        <strain evidence="5">ADI127-7</strain>
    </source>
</reference>
<sequence length="318" mass="34194">MISRLPTETTSASVGSAHTGESQDYATRAYEEALALRPSLDAGLAAAFGAIPRADDVRVTVHSVPAEDGHSVELRWHERQDTPVPGSAVVYVHGGSMVAGRLDDYEHLVNHYVHRTGVPFLSVGYRLAPEHQGTVPAADTFAGVRWLFENAERSGVDAARIAVMGDSAGGGIGAGAVLLARDHGLRPAAQILIYPTLDDRTVTPDPTLTEHVVWSYEGNRTAWTALLGTARGTDAVPAAAAPARTTDFSGLPPTYLEVGQLDILRDETLDYARRLYRAGVPCELHVRPSAVHGFDWIDPAAEIAQHAMRDRVRRISSL</sequence>
<dbReference type="Proteomes" id="UP000185511">
    <property type="component" value="Chromosome"/>
</dbReference>
<dbReference type="GO" id="GO:0016787">
    <property type="term" value="F:hydrolase activity"/>
    <property type="evidence" value="ECO:0007669"/>
    <property type="project" value="UniProtKB-KW"/>
</dbReference>
<dbReference type="Gene3D" id="3.40.50.1820">
    <property type="entry name" value="alpha/beta hydrolase"/>
    <property type="match status" value="1"/>
</dbReference>
<gene>
    <name evidence="4" type="ORF">UA74_05300</name>
</gene>
<feature type="domain" description="Alpha/beta hydrolase fold-3" evidence="3">
    <location>
        <begin position="89"/>
        <end position="294"/>
    </location>
</feature>
<evidence type="ECO:0000256" key="2">
    <source>
        <dbReference type="SAM" id="MobiDB-lite"/>
    </source>
</evidence>
<name>A0AAC9L964_9PSEU</name>
<evidence type="ECO:0000256" key="1">
    <source>
        <dbReference type="ARBA" id="ARBA00022801"/>
    </source>
</evidence>
<dbReference type="AlphaFoldDB" id="A0AAC9L964"/>
<dbReference type="InterPro" id="IPR013094">
    <property type="entry name" value="AB_hydrolase_3"/>
</dbReference>
<dbReference type="SUPFAM" id="SSF53474">
    <property type="entry name" value="alpha/beta-Hydrolases"/>
    <property type="match status" value="1"/>
</dbReference>